<sequence>MCRFVYPGFDDNEGERTIEEKPNKNGIVRFEVNAIYSDSTDEPTNGWIDVNGLSEKYAFREVLKDGKAARVWVRAYDILGNVKSDSTAVHFDSTPPNWSERSVLVKNQNGTYNHSSRLNFNAWDIDSGVHKIGFRLIRDDTRQVQHHGYAAASVKNITCKEQECKCVLEKCFVAAQILELDNCWFMMAKEDLDKVNVTVEVTVYNQALLETTFKVTVSILGMYQEAITK</sequence>
<evidence type="ECO:0000313" key="1">
    <source>
        <dbReference type="EMBL" id="KAK3600799.1"/>
    </source>
</evidence>
<dbReference type="EMBL" id="JAEAOA010001246">
    <property type="protein sequence ID" value="KAK3600799.1"/>
    <property type="molecule type" value="Genomic_DNA"/>
</dbReference>
<gene>
    <name evidence="1" type="ORF">CHS0354_020476</name>
</gene>
<keyword evidence="2" id="KW-1185">Reference proteome</keyword>
<reference evidence="1" key="2">
    <citation type="journal article" date="2021" name="Genome Biol. Evol.">
        <title>Developing a high-quality reference genome for a parasitic bivalve with doubly uniparental inheritance (Bivalvia: Unionida).</title>
        <authorList>
            <person name="Smith C.H."/>
        </authorList>
    </citation>
    <scope>NUCLEOTIDE SEQUENCE</scope>
    <source>
        <strain evidence="1">CHS0354</strain>
        <tissue evidence="1">Mantle</tissue>
    </source>
</reference>
<proteinExistence type="predicted"/>
<reference evidence="1" key="3">
    <citation type="submission" date="2023-05" db="EMBL/GenBank/DDBJ databases">
        <authorList>
            <person name="Smith C.H."/>
        </authorList>
    </citation>
    <scope>NUCLEOTIDE SEQUENCE</scope>
    <source>
        <strain evidence="1">CHS0354</strain>
        <tissue evidence="1">Mantle</tissue>
    </source>
</reference>
<reference evidence="1" key="1">
    <citation type="journal article" date="2021" name="Genome Biol. Evol.">
        <title>A High-Quality Reference Genome for a Parasitic Bivalve with Doubly Uniparental Inheritance (Bivalvia: Unionida).</title>
        <authorList>
            <person name="Smith C.H."/>
        </authorList>
    </citation>
    <scope>NUCLEOTIDE SEQUENCE</scope>
    <source>
        <strain evidence="1">CHS0354</strain>
    </source>
</reference>
<protein>
    <submittedName>
        <fullName evidence="1">Uncharacterized protein</fullName>
    </submittedName>
</protein>
<evidence type="ECO:0000313" key="2">
    <source>
        <dbReference type="Proteomes" id="UP001195483"/>
    </source>
</evidence>
<dbReference type="AlphaFoldDB" id="A0AAE0SZW4"/>
<comment type="caution">
    <text evidence="1">The sequence shown here is derived from an EMBL/GenBank/DDBJ whole genome shotgun (WGS) entry which is preliminary data.</text>
</comment>
<accession>A0AAE0SZW4</accession>
<name>A0AAE0SZW4_9BIVA</name>
<organism evidence="1 2">
    <name type="scientific">Potamilus streckersoni</name>
    <dbReference type="NCBI Taxonomy" id="2493646"/>
    <lineage>
        <taxon>Eukaryota</taxon>
        <taxon>Metazoa</taxon>
        <taxon>Spiralia</taxon>
        <taxon>Lophotrochozoa</taxon>
        <taxon>Mollusca</taxon>
        <taxon>Bivalvia</taxon>
        <taxon>Autobranchia</taxon>
        <taxon>Heteroconchia</taxon>
        <taxon>Palaeoheterodonta</taxon>
        <taxon>Unionida</taxon>
        <taxon>Unionoidea</taxon>
        <taxon>Unionidae</taxon>
        <taxon>Ambleminae</taxon>
        <taxon>Lampsilini</taxon>
        <taxon>Potamilus</taxon>
    </lineage>
</organism>
<dbReference type="Proteomes" id="UP001195483">
    <property type="component" value="Unassembled WGS sequence"/>
</dbReference>